<feature type="compositionally biased region" description="Acidic residues" evidence="1">
    <location>
        <begin position="89"/>
        <end position="105"/>
    </location>
</feature>
<dbReference type="OMA" id="RINVMAP"/>
<evidence type="ECO:0000313" key="3">
    <source>
        <dbReference type="EMBL" id="ALC49895.1"/>
    </source>
</evidence>
<keyword evidence="4" id="KW-1185">Reference proteome</keyword>
<name>A0A0M4FBC6_DROBS</name>
<feature type="region of interest" description="Disordered" evidence="1">
    <location>
        <begin position="76"/>
        <end position="123"/>
    </location>
</feature>
<dbReference type="AlphaFoldDB" id="A0A0M4FBC6"/>
<dbReference type="EMBL" id="CP012528">
    <property type="protein sequence ID" value="ALC49895.1"/>
    <property type="molecule type" value="Genomic_DNA"/>
</dbReference>
<gene>
    <name evidence="3" type="ORF">Dbus_chrXg1751</name>
</gene>
<evidence type="ECO:0000256" key="1">
    <source>
        <dbReference type="SAM" id="MobiDB-lite"/>
    </source>
</evidence>
<dbReference type="STRING" id="30019.A0A0M4FBC6"/>
<evidence type="ECO:0000256" key="2">
    <source>
        <dbReference type="SAM" id="SignalP"/>
    </source>
</evidence>
<reference evidence="3 4" key="1">
    <citation type="submission" date="2015-08" db="EMBL/GenBank/DDBJ databases">
        <title>Ancestral chromatin configuration constrains chromatin evolution on differentiating sex chromosomes in Drosophila.</title>
        <authorList>
            <person name="Zhou Q."/>
            <person name="Bachtrog D."/>
        </authorList>
    </citation>
    <scope>NUCLEOTIDE SEQUENCE [LARGE SCALE GENOMIC DNA]</scope>
    <source>
        <tissue evidence="3">Whole larvae</tissue>
    </source>
</reference>
<protein>
    <submittedName>
        <fullName evidence="3">CG42449</fullName>
    </submittedName>
</protein>
<accession>A0A0M4FBC6</accession>
<feature type="compositionally biased region" description="Pro residues" evidence="1">
    <location>
        <begin position="106"/>
        <end position="123"/>
    </location>
</feature>
<feature type="signal peptide" evidence="2">
    <location>
        <begin position="1"/>
        <end position="20"/>
    </location>
</feature>
<evidence type="ECO:0000313" key="4">
    <source>
        <dbReference type="Proteomes" id="UP000494163"/>
    </source>
</evidence>
<dbReference type="Proteomes" id="UP000494163">
    <property type="component" value="Chromosome X"/>
</dbReference>
<feature type="chain" id="PRO_5005794205" evidence="2">
    <location>
        <begin position="21"/>
        <end position="235"/>
    </location>
</feature>
<keyword evidence="2" id="KW-0732">Signal</keyword>
<sequence length="235" mass="23591">MLAKQSTLILLACLMGLSSAQYFYPGRAQRSLYGPGPSGWNSGWSSAPSFELPPRSNHITREEVLALLAAWKQLEAKPEAPKPTPAPEPEPEADPEPEMPAEPEPEAPPPAPAPEAPAGPPPGVPLTVSLPAFVPIQLSAMYTAPLPGQSTLAGFNFGAAAAGAAAGGGGGGGAGAAAAAAAAAAGGGGTADAAAAADARRRSNARSGSNIRFPIANPRSFASANYVAPRPRFLR</sequence>
<organism evidence="3 4">
    <name type="scientific">Drosophila busckii</name>
    <name type="common">Fruit fly</name>
    <dbReference type="NCBI Taxonomy" id="30019"/>
    <lineage>
        <taxon>Eukaryota</taxon>
        <taxon>Metazoa</taxon>
        <taxon>Ecdysozoa</taxon>
        <taxon>Arthropoda</taxon>
        <taxon>Hexapoda</taxon>
        <taxon>Insecta</taxon>
        <taxon>Pterygota</taxon>
        <taxon>Neoptera</taxon>
        <taxon>Endopterygota</taxon>
        <taxon>Diptera</taxon>
        <taxon>Brachycera</taxon>
        <taxon>Muscomorpha</taxon>
        <taxon>Ephydroidea</taxon>
        <taxon>Drosophilidae</taxon>
        <taxon>Drosophila</taxon>
    </lineage>
</organism>
<feature type="non-terminal residue" evidence="3">
    <location>
        <position position="235"/>
    </location>
</feature>
<feature type="region of interest" description="Disordered" evidence="1">
    <location>
        <begin position="180"/>
        <end position="215"/>
    </location>
</feature>
<proteinExistence type="predicted"/>